<name>A0ABU6KII0_9BACI</name>
<dbReference type="Proteomes" id="UP001335737">
    <property type="component" value="Unassembled WGS sequence"/>
</dbReference>
<organism evidence="2 3">
    <name type="scientific">Virgibacillus tibetensis</name>
    <dbReference type="NCBI Taxonomy" id="3042313"/>
    <lineage>
        <taxon>Bacteria</taxon>
        <taxon>Bacillati</taxon>
        <taxon>Bacillota</taxon>
        <taxon>Bacilli</taxon>
        <taxon>Bacillales</taxon>
        <taxon>Bacillaceae</taxon>
        <taxon>Virgibacillus</taxon>
    </lineage>
</organism>
<gene>
    <name evidence="2" type="ORF">QGM71_16700</name>
</gene>
<feature type="transmembrane region" description="Helical" evidence="1">
    <location>
        <begin position="46"/>
        <end position="69"/>
    </location>
</feature>
<keyword evidence="3" id="KW-1185">Reference proteome</keyword>
<evidence type="ECO:0000313" key="2">
    <source>
        <dbReference type="EMBL" id="MEC5425127.1"/>
    </source>
</evidence>
<dbReference type="RefSeq" id="WP_327608681.1">
    <property type="nucleotide sequence ID" value="NZ_JARZFX010000010.1"/>
</dbReference>
<feature type="transmembrane region" description="Helical" evidence="1">
    <location>
        <begin position="7"/>
        <end position="26"/>
    </location>
</feature>
<comment type="caution">
    <text evidence="2">The sequence shown here is derived from an EMBL/GenBank/DDBJ whole genome shotgun (WGS) entry which is preliminary data.</text>
</comment>
<evidence type="ECO:0000256" key="1">
    <source>
        <dbReference type="SAM" id="Phobius"/>
    </source>
</evidence>
<reference evidence="2 3" key="1">
    <citation type="journal article" date="2024" name="Int. J. Syst. Evol. Microbiol.">
        <title>Virgibacillus tibetensis sp. nov., isolated from salt lake on the Tibetan Plateau of China.</title>
        <authorList>
            <person name="Phurbu D."/>
            <person name="Liu Z.-X."/>
            <person name="Wang R."/>
            <person name="Zheng Y.-Y."/>
            <person name="Liu H.-C."/>
            <person name="Zhou Y.-G."/>
            <person name="Yu Y.-J."/>
            <person name="Li A.-H."/>
        </authorList>
    </citation>
    <scope>NUCLEOTIDE SEQUENCE [LARGE SCALE GENOMIC DNA]</scope>
    <source>
        <strain evidence="2 3">C22-A2</strain>
    </source>
</reference>
<dbReference type="EMBL" id="JARZFX010000010">
    <property type="protein sequence ID" value="MEC5425127.1"/>
    <property type="molecule type" value="Genomic_DNA"/>
</dbReference>
<sequence length="368" mass="42823">MTKNRGISLIFLFLSFITPMIILYFTDFELPDDEPLYKKLSEQATLLSWIFTGIIGFVSFIVLFITFTFENKLVVAANTLKRIITPFGYNSKELKQALIDYNSLLKRDRILDFLFYVFLSIGSIVSIIWGTIVGFYTKFQLSIEIDLSLPSMIVFGIYAFWIILHALFILVGIVIYQVRFNKNPFMKGFLPTIKEVTDIEYIEKNGVDFNEFFSINYPTLDFYQNPPQNNPTYELDFSLPIAMNHYQFVMKFYSNEKVILRCYGILDNIVDYDNVGKSHLVNLSTDFKKSVYNELLSNDSHGELQIFNSEMEVISRFLLVKKVVSNHHFYYEFSRSIEMSGKNLDKGLLQNLTKAIELDILESSETKK</sequence>
<keyword evidence="1" id="KW-0812">Transmembrane</keyword>
<evidence type="ECO:0000313" key="3">
    <source>
        <dbReference type="Proteomes" id="UP001335737"/>
    </source>
</evidence>
<feature type="transmembrane region" description="Helical" evidence="1">
    <location>
        <begin position="152"/>
        <end position="176"/>
    </location>
</feature>
<accession>A0ABU6KII0</accession>
<feature type="transmembrane region" description="Helical" evidence="1">
    <location>
        <begin position="113"/>
        <end position="132"/>
    </location>
</feature>
<keyword evidence="1" id="KW-0472">Membrane</keyword>
<protein>
    <submittedName>
        <fullName evidence="2">Uncharacterized protein</fullName>
    </submittedName>
</protein>
<proteinExistence type="predicted"/>
<keyword evidence="1" id="KW-1133">Transmembrane helix</keyword>